<dbReference type="PROSITE" id="PS51722">
    <property type="entry name" value="G_TR_2"/>
    <property type="match status" value="1"/>
</dbReference>
<dbReference type="Ensembl" id="ENSCATT00000068889.1">
    <property type="protein sequence ID" value="ENSCATP00000044448.1"/>
    <property type="gene ID" value="ENSCATG00000044697.1"/>
</dbReference>
<dbReference type="Pfam" id="PF22594">
    <property type="entry name" value="GTP-eEF1A_C"/>
    <property type="match status" value="1"/>
</dbReference>
<dbReference type="SUPFAM" id="SSF52540">
    <property type="entry name" value="P-loop containing nucleoside triphosphate hydrolases"/>
    <property type="match status" value="1"/>
</dbReference>
<organism evidence="9 10">
    <name type="scientific">Cercocebus atys</name>
    <name type="common">Sooty mangabey</name>
    <name type="synonym">Cercocebus torquatus atys</name>
    <dbReference type="NCBI Taxonomy" id="9531"/>
    <lineage>
        <taxon>Eukaryota</taxon>
        <taxon>Metazoa</taxon>
        <taxon>Chordata</taxon>
        <taxon>Craniata</taxon>
        <taxon>Vertebrata</taxon>
        <taxon>Euteleostomi</taxon>
        <taxon>Mammalia</taxon>
        <taxon>Eutheria</taxon>
        <taxon>Euarchontoglires</taxon>
        <taxon>Primates</taxon>
        <taxon>Haplorrhini</taxon>
        <taxon>Catarrhini</taxon>
        <taxon>Cercopithecidae</taxon>
        <taxon>Cercopithecinae</taxon>
        <taxon>Cercocebus</taxon>
    </lineage>
</organism>
<evidence type="ECO:0000256" key="5">
    <source>
        <dbReference type="ARBA" id="ARBA00022768"/>
    </source>
</evidence>
<dbReference type="CDD" id="cd01883">
    <property type="entry name" value="EF1_alpha"/>
    <property type="match status" value="1"/>
</dbReference>
<dbReference type="GO" id="GO:0003924">
    <property type="term" value="F:GTPase activity"/>
    <property type="evidence" value="ECO:0007669"/>
    <property type="project" value="InterPro"/>
</dbReference>
<dbReference type="InterPro" id="IPR000795">
    <property type="entry name" value="T_Tr_GTP-bd_dom"/>
</dbReference>
<comment type="similarity">
    <text evidence="1">Belongs to the TRAFAC class translation factor GTPase superfamily. Classic translation factor GTPase family. EF-Tu/EF-1A subfamily.</text>
</comment>
<evidence type="ECO:0000256" key="3">
    <source>
        <dbReference type="ARBA" id="ARBA00022553"/>
    </source>
</evidence>
<dbReference type="GO" id="GO:0005525">
    <property type="term" value="F:GTP binding"/>
    <property type="evidence" value="ECO:0007669"/>
    <property type="project" value="UniProtKB-KW"/>
</dbReference>
<dbReference type="FunFam" id="3.40.50.300:FF:000090">
    <property type="entry name" value="Elongation factor 1-alpha"/>
    <property type="match status" value="1"/>
</dbReference>
<evidence type="ECO:0000313" key="9">
    <source>
        <dbReference type="Ensembl" id="ENSCATP00000044448.1"/>
    </source>
</evidence>
<dbReference type="SUPFAM" id="SSF50447">
    <property type="entry name" value="Translation proteins"/>
    <property type="match status" value="1"/>
</dbReference>
<accession>A0A2K5P426</accession>
<dbReference type="PROSITE" id="PS00301">
    <property type="entry name" value="G_TR_1"/>
    <property type="match status" value="1"/>
</dbReference>
<dbReference type="GO" id="GO:0003746">
    <property type="term" value="F:translation elongation factor activity"/>
    <property type="evidence" value="ECO:0007669"/>
    <property type="project" value="UniProtKB-KW"/>
</dbReference>
<keyword evidence="2" id="KW-0488">Methylation</keyword>
<dbReference type="Pfam" id="PF03144">
    <property type="entry name" value="GTP_EFTU_D2"/>
    <property type="match status" value="1"/>
</dbReference>
<dbReference type="InterPro" id="IPR054696">
    <property type="entry name" value="GTP-eEF1A_C"/>
</dbReference>
<dbReference type="FunFam" id="2.40.30.10:FF:000005">
    <property type="entry name" value="Elongation factor 1-alpha"/>
    <property type="match status" value="1"/>
</dbReference>
<keyword evidence="10" id="KW-1185">Reference proteome</keyword>
<dbReference type="PRINTS" id="PR00315">
    <property type="entry name" value="ELONGATNFCT"/>
</dbReference>
<evidence type="ECO:0000256" key="1">
    <source>
        <dbReference type="ARBA" id="ARBA00007249"/>
    </source>
</evidence>
<dbReference type="Bgee" id="ENSCATG00000044697">
    <property type="expression patterns" value="Expressed in bone marrow and 11 other cell types or tissues"/>
</dbReference>
<keyword evidence="6" id="KW-0648">Protein biosynthesis</keyword>
<evidence type="ECO:0000256" key="2">
    <source>
        <dbReference type="ARBA" id="ARBA00022481"/>
    </source>
</evidence>
<dbReference type="SUPFAM" id="SSF50465">
    <property type="entry name" value="EF-Tu/eEF-1alpha/eIF2-gamma C-terminal domain"/>
    <property type="match status" value="1"/>
</dbReference>
<feature type="domain" description="Tr-type G" evidence="8">
    <location>
        <begin position="5"/>
        <end position="223"/>
    </location>
</feature>
<dbReference type="AlphaFoldDB" id="A0A2K5P426"/>
<evidence type="ECO:0000256" key="7">
    <source>
        <dbReference type="ARBA" id="ARBA00023134"/>
    </source>
</evidence>
<dbReference type="Pfam" id="PF00009">
    <property type="entry name" value="GTP_EFTU"/>
    <property type="match status" value="1"/>
</dbReference>
<dbReference type="InterPro" id="IPR009001">
    <property type="entry name" value="Transl_elong_EF1A/Init_IF2_C"/>
</dbReference>
<dbReference type="InterPro" id="IPR031157">
    <property type="entry name" value="G_TR_CS"/>
</dbReference>
<dbReference type="Proteomes" id="UP000233060">
    <property type="component" value="Unassembled WGS sequence"/>
</dbReference>
<reference evidence="9" key="2">
    <citation type="submission" date="2025-09" db="UniProtKB">
        <authorList>
            <consortium name="Ensembl"/>
        </authorList>
    </citation>
    <scope>IDENTIFICATION</scope>
</reference>
<dbReference type="InterPro" id="IPR027417">
    <property type="entry name" value="P-loop_NTPase"/>
</dbReference>
<reference evidence="9" key="1">
    <citation type="submission" date="2025-08" db="UniProtKB">
        <authorList>
            <consortium name="Ensembl"/>
        </authorList>
    </citation>
    <scope>IDENTIFICATION</scope>
</reference>
<evidence type="ECO:0000256" key="4">
    <source>
        <dbReference type="ARBA" id="ARBA00022741"/>
    </source>
</evidence>
<evidence type="ECO:0000256" key="6">
    <source>
        <dbReference type="ARBA" id="ARBA00022917"/>
    </source>
</evidence>
<evidence type="ECO:0000259" key="8">
    <source>
        <dbReference type="PROSITE" id="PS51722"/>
    </source>
</evidence>
<name>A0A2K5P426_CERAT</name>
<dbReference type="GeneTree" id="ENSGT00950000183029"/>
<dbReference type="InterPro" id="IPR009000">
    <property type="entry name" value="Transl_B-barrel_sf"/>
</dbReference>
<dbReference type="FunFam" id="2.40.30.10:FF:000168">
    <property type="entry name" value="Elongation factor 1-alpha 2"/>
    <property type="match status" value="1"/>
</dbReference>
<dbReference type="Gene3D" id="2.40.30.10">
    <property type="entry name" value="Translation factors"/>
    <property type="match status" value="2"/>
</dbReference>
<keyword evidence="3" id="KW-0597">Phosphoprotein</keyword>
<keyword evidence="5" id="KW-0251">Elongation factor</keyword>
<evidence type="ECO:0000313" key="10">
    <source>
        <dbReference type="Proteomes" id="UP000233060"/>
    </source>
</evidence>
<dbReference type="Gene3D" id="3.40.50.300">
    <property type="entry name" value="P-loop containing nucleotide triphosphate hydrolases"/>
    <property type="match status" value="1"/>
</dbReference>
<dbReference type="CDD" id="cd03705">
    <property type="entry name" value="EF1_alpha_III"/>
    <property type="match status" value="1"/>
</dbReference>
<protein>
    <recommendedName>
        <fullName evidence="8">Tr-type G domain-containing protein</fullName>
    </recommendedName>
</protein>
<sequence>MGKEKTHINIVIIGHVDSGKSTTTGHLIYKCGGIDKRTTEKFEKEAAEMGKGSFKYAWVLDKLKAERERGITIDISLWKFETSKYYVTITDAPGHRDFIKNMITGTSQADCAVLIVAAGVGEFEAGISKNGQTREHALLAYTLGKRYEEIVKEVSTYIKKIGYNPDTVAFVPISGWNGDNMLEPSANMPWFKGWKVTRKDGNASGTTLLEDVYKIGGIGTVPVGRVETGVLKPSMVVTFAPVNVTTEVKSVEMHHEALSEALPGDNVGFNVKNVSVKDVRRGNVAGDSKNDPPMEATGFTAQVIILNHPGQISAGYAPVLDCHTAHIACKFAELKEKIDRRSDKKLEDGPKFLKSGDAAIVDIVPGKPMCVESFSDYPPLGRFAVRDMRQTVAVGVIKAVDKKAAGAGKVTKSAQKAQKAK</sequence>
<dbReference type="InterPro" id="IPR004161">
    <property type="entry name" value="EFTu-like_2"/>
</dbReference>
<dbReference type="CDD" id="cd03693">
    <property type="entry name" value="EF1_alpha_II"/>
    <property type="match status" value="1"/>
</dbReference>
<dbReference type="PANTHER" id="PTHR23115">
    <property type="entry name" value="TRANSLATION FACTOR"/>
    <property type="match status" value="1"/>
</dbReference>
<keyword evidence="4" id="KW-0547">Nucleotide-binding</keyword>
<proteinExistence type="inferred from homology"/>
<dbReference type="InterPro" id="IPR050100">
    <property type="entry name" value="TRAFAC_GTPase_members"/>
</dbReference>
<keyword evidence="7" id="KW-0342">GTP-binding</keyword>